<comment type="caution">
    <text evidence="7">The sequence shown here is derived from an EMBL/GenBank/DDBJ whole genome shotgun (WGS) entry which is preliminary data.</text>
</comment>
<organism evidence="7 8">
    <name type="scientific">Mucor plumbeus</name>
    <dbReference type="NCBI Taxonomy" id="97098"/>
    <lineage>
        <taxon>Eukaryota</taxon>
        <taxon>Fungi</taxon>
        <taxon>Fungi incertae sedis</taxon>
        <taxon>Mucoromycota</taxon>
        <taxon>Mucoromycotina</taxon>
        <taxon>Mucoromycetes</taxon>
        <taxon>Mucorales</taxon>
        <taxon>Mucorineae</taxon>
        <taxon>Mucoraceae</taxon>
        <taxon>Mucor</taxon>
    </lineage>
</organism>
<evidence type="ECO:0000256" key="1">
    <source>
        <dbReference type="ARBA" id="ARBA00004141"/>
    </source>
</evidence>
<dbReference type="PANTHER" id="PTHR12570:SF65">
    <property type="entry name" value="MAGNESIUM TRANSPORTER NIPA9-RELATED"/>
    <property type="match status" value="1"/>
</dbReference>
<sequence length="608" mass="66317">MVILEQPEANDVAFNTFIGVLVSVCGNALISVALNVQKRAHNNIQEKQMANYFANMDEPPQWISTTQYDGFLPDDGYSSPRSSLEQQNRSEAELIEHQKFIMTMAQEQTKSGDTEYLKSKLWWLGISLMILGEVGNFVAYGFAPASTIAPLGTTTLVANVILAPLMLKEVFRKRDLVGVILAVSGAAMVVFSSNSEEVALSPELIMESITQMQSIIYFILTGIAIIALTILSPIYGASSIMIDLGLVAIYGGYTVLSTKSVASLLSLTFFKMFAYPVSYLLIFVLVITAILQIKYLNKALQRFDSTEVIPTQFVLFTVSAIIGSAVLYHDFDGMDMEQMSRFMSGCAVEFLGVYLITSKRIKNISSPALSISADSGTAISFLDDEALDQVNMLPSDHIANSRKRTANTLTSSGATSFARSSHPINPTSFEAWQEANPHININNNTNAIINGNVHNGNRRRSSVFRGISMASQLLDRNDEQQQQAGNSGSSSGGAIQLPISSSPNTNSMFNHHRKGDSALGNIIHGITSAISLHTHTNDPASTAEDADAVEIEIPTPSSFHHSENSSLDRELMPITNINSNNTINNNSKRNSKLVDIEENSSEEERDLS</sequence>
<evidence type="ECO:0000313" key="8">
    <source>
        <dbReference type="Proteomes" id="UP000650833"/>
    </source>
</evidence>
<dbReference type="Proteomes" id="UP000650833">
    <property type="component" value="Unassembled WGS sequence"/>
</dbReference>
<feature type="compositionally biased region" description="Polar residues" evidence="5">
    <location>
        <begin position="498"/>
        <end position="509"/>
    </location>
</feature>
<dbReference type="AlphaFoldDB" id="A0A8H7QGY1"/>
<dbReference type="PANTHER" id="PTHR12570">
    <property type="match status" value="1"/>
</dbReference>
<dbReference type="GO" id="GO:0016020">
    <property type="term" value="C:membrane"/>
    <property type="evidence" value="ECO:0007669"/>
    <property type="project" value="UniProtKB-SubCell"/>
</dbReference>
<dbReference type="EMBL" id="JAEPRC010000723">
    <property type="protein sequence ID" value="KAG2192467.1"/>
    <property type="molecule type" value="Genomic_DNA"/>
</dbReference>
<feature type="transmembrane region" description="Helical" evidence="6">
    <location>
        <begin position="148"/>
        <end position="167"/>
    </location>
</feature>
<comment type="subcellular location">
    <subcellularLocation>
        <location evidence="1">Membrane</location>
        <topology evidence="1">Multi-pass membrane protein</topology>
    </subcellularLocation>
</comment>
<dbReference type="SUPFAM" id="SSF103481">
    <property type="entry name" value="Multidrug resistance efflux transporter EmrE"/>
    <property type="match status" value="1"/>
</dbReference>
<proteinExistence type="predicted"/>
<dbReference type="InterPro" id="IPR037185">
    <property type="entry name" value="EmrE-like"/>
</dbReference>
<feature type="transmembrane region" description="Helical" evidence="6">
    <location>
        <begin position="12"/>
        <end position="34"/>
    </location>
</feature>
<evidence type="ECO:0000256" key="2">
    <source>
        <dbReference type="ARBA" id="ARBA00022692"/>
    </source>
</evidence>
<feature type="compositionally biased region" description="Low complexity" evidence="5">
    <location>
        <begin position="576"/>
        <end position="587"/>
    </location>
</feature>
<feature type="transmembrane region" description="Helical" evidence="6">
    <location>
        <begin position="308"/>
        <end position="328"/>
    </location>
</feature>
<feature type="region of interest" description="Disordered" evidence="5">
    <location>
        <begin position="476"/>
        <end position="513"/>
    </location>
</feature>
<dbReference type="InterPro" id="IPR008521">
    <property type="entry name" value="Mg_trans_NIPA"/>
</dbReference>
<dbReference type="Pfam" id="PF05653">
    <property type="entry name" value="Mg_trans_NIPA"/>
    <property type="match status" value="1"/>
</dbReference>
<feature type="transmembrane region" description="Helical" evidence="6">
    <location>
        <begin position="121"/>
        <end position="142"/>
    </location>
</feature>
<dbReference type="OrthoDB" id="165382at2759"/>
<feature type="transmembrane region" description="Helical" evidence="6">
    <location>
        <begin position="340"/>
        <end position="357"/>
    </location>
</feature>
<evidence type="ECO:0000256" key="4">
    <source>
        <dbReference type="ARBA" id="ARBA00023136"/>
    </source>
</evidence>
<reference evidence="7" key="1">
    <citation type="submission" date="2020-12" db="EMBL/GenBank/DDBJ databases">
        <title>Metabolic potential, ecology and presence of endohyphal bacteria is reflected in genomic diversity of Mucoromycotina.</title>
        <authorList>
            <person name="Muszewska A."/>
            <person name="Okrasinska A."/>
            <person name="Steczkiewicz K."/>
            <person name="Drgas O."/>
            <person name="Orlowska M."/>
            <person name="Perlinska-Lenart U."/>
            <person name="Aleksandrzak-Piekarczyk T."/>
            <person name="Szatraj K."/>
            <person name="Zielenkiewicz U."/>
            <person name="Pilsyk S."/>
            <person name="Malc E."/>
            <person name="Mieczkowski P."/>
            <person name="Kruszewska J.S."/>
            <person name="Biernat P."/>
            <person name="Pawlowska J."/>
        </authorList>
    </citation>
    <scope>NUCLEOTIDE SEQUENCE</scope>
    <source>
        <strain evidence="7">CBS 226.32</strain>
    </source>
</reference>
<evidence type="ECO:0000256" key="6">
    <source>
        <dbReference type="SAM" id="Phobius"/>
    </source>
</evidence>
<dbReference type="GO" id="GO:0015095">
    <property type="term" value="F:magnesium ion transmembrane transporter activity"/>
    <property type="evidence" value="ECO:0007669"/>
    <property type="project" value="InterPro"/>
</dbReference>
<evidence type="ECO:0000313" key="7">
    <source>
        <dbReference type="EMBL" id="KAG2192467.1"/>
    </source>
</evidence>
<feature type="transmembrane region" description="Helical" evidence="6">
    <location>
        <begin position="215"/>
        <end position="235"/>
    </location>
</feature>
<evidence type="ECO:0008006" key="9">
    <source>
        <dbReference type="Google" id="ProtNLM"/>
    </source>
</evidence>
<keyword evidence="4 6" id="KW-0472">Membrane</keyword>
<accession>A0A8H7QGY1</accession>
<gene>
    <name evidence="7" type="ORF">INT46_006351</name>
</gene>
<feature type="transmembrane region" description="Helical" evidence="6">
    <location>
        <begin position="247"/>
        <end position="270"/>
    </location>
</feature>
<feature type="region of interest" description="Disordered" evidence="5">
    <location>
        <begin position="576"/>
        <end position="608"/>
    </location>
</feature>
<protein>
    <recommendedName>
        <fullName evidence="9">DUF803-domain-containing protein</fullName>
    </recommendedName>
</protein>
<keyword evidence="2 6" id="KW-0812">Transmembrane</keyword>
<evidence type="ECO:0000256" key="3">
    <source>
        <dbReference type="ARBA" id="ARBA00022989"/>
    </source>
</evidence>
<name>A0A8H7QGY1_9FUNG</name>
<feature type="compositionally biased region" description="Low complexity" evidence="5">
    <location>
        <begin position="480"/>
        <end position="494"/>
    </location>
</feature>
<evidence type="ECO:0000256" key="5">
    <source>
        <dbReference type="SAM" id="MobiDB-lite"/>
    </source>
</evidence>
<keyword evidence="3 6" id="KW-1133">Transmembrane helix</keyword>
<feature type="compositionally biased region" description="Acidic residues" evidence="5">
    <location>
        <begin position="596"/>
        <end position="608"/>
    </location>
</feature>
<keyword evidence="8" id="KW-1185">Reference proteome</keyword>
<feature type="transmembrane region" description="Helical" evidence="6">
    <location>
        <begin position="276"/>
        <end position="296"/>
    </location>
</feature>